<evidence type="ECO:0000313" key="3">
    <source>
        <dbReference type="Proteomes" id="UP000277580"/>
    </source>
</evidence>
<protein>
    <submittedName>
        <fullName evidence="2">Uncharacterized protein</fullName>
    </submittedName>
</protein>
<dbReference type="STRING" id="1392247.A0A3N4KBW2"/>
<evidence type="ECO:0000256" key="1">
    <source>
        <dbReference type="SAM" id="MobiDB-lite"/>
    </source>
</evidence>
<accession>A0A3N4KBW2</accession>
<evidence type="ECO:0000313" key="2">
    <source>
        <dbReference type="EMBL" id="RPB07973.1"/>
    </source>
</evidence>
<dbReference type="InterPro" id="IPR009097">
    <property type="entry name" value="Cyclic_Pdiesterase"/>
</dbReference>
<dbReference type="OrthoDB" id="2967263at2759"/>
<gene>
    <name evidence="2" type="ORF">P167DRAFT_560738</name>
</gene>
<dbReference type="InParanoid" id="A0A3N4KBW2"/>
<dbReference type="SUPFAM" id="SSF55144">
    <property type="entry name" value="LigT-like"/>
    <property type="match status" value="1"/>
</dbReference>
<organism evidence="2 3">
    <name type="scientific">Morchella conica CCBAS932</name>
    <dbReference type="NCBI Taxonomy" id="1392247"/>
    <lineage>
        <taxon>Eukaryota</taxon>
        <taxon>Fungi</taxon>
        <taxon>Dikarya</taxon>
        <taxon>Ascomycota</taxon>
        <taxon>Pezizomycotina</taxon>
        <taxon>Pezizomycetes</taxon>
        <taxon>Pezizales</taxon>
        <taxon>Morchellaceae</taxon>
        <taxon>Morchella</taxon>
    </lineage>
</organism>
<dbReference type="EMBL" id="ML119171">
    <property type="protein sequence ID" value="RPB07973.1"/>
    <property type="molecule type" value="Genomic_DNA"/>
</dbReference>
<dbReference type="Gene3D" id="3.90.1140.10">
    <property type="entry name" value="Cyclic phosphodiesterase"/>
    <property type="match status" value="1"/>
</dbReference>
<proteinExistence type="predicted"/>
<name>A0A3N4KBW2_9PEZI</name>
<keyword evidence="3" id="KW-1185">Reference proteome</keyword>
<dbReference type="Proteomes" id="UP000277580">
    <property type="component" value="Unassembled WGS sequence"/>
</dbReference>
<sequence length="322" mass="36177">MYTVSASCASSYQSRRPSATTLHRLLRPPSPSDTPITACHAPPPLIQHAYETHRTTRNAHQGAQLLSPSFTGMSVDPILQELVYAAGTHRIPELEAAAREKRRPDEIDTRNCLTFWARPTAQVREMIGEVQARIRKLCDDIWLMPLDNLHLTVLEIAHSRTRPEIDAITALLRPTLKQTVNLPLSPKHRAVLIRPLLSFDSAALAISFVPEAATSESSYTYHHLRRDFYQAAVDSGVAIGSRYTVPSAHVTVARFVTGGGAESWDVRRREEWVRGIERINAWIEREWRGRVRWVVGEERGVEFRRGLLWYGGGNAVAVGKPL</sequence>
<feature type="region of interest" description="Disordered" evidence="1">
    <location>
        <begin position="1"/>
        <end position="21"/>
    </location>
</feature>
<reference evidence="2 3" key="1">
    <citation type="journal article" date="2018" name="Nat. Ecol. Evol.">
        <title>Pezizomycetes genomes reveal the molecular basis of ectomycorrhizal truffle lifestyle.</title>
        <authorList>
            <person name="Murat C."/>
            <person name="Payen T."/>
            <person name="Noel B."/>
            <person name="Kuo A."/>
            <person name="Morin E."/>
            <person name="Chen J."/>
            <person name="Kohler A."/>
            <person name="Krizsan K."/>
            <person name="Balestrini R."/>
            <person name="Da Silva C."/>
            <person name="Montanini B."/>
            <person name="Hainaut M."/>
            <person name="Levati E."/>
            <person name="Barry K.W."/>
            <person name="Belfiori B."/>
            <person name="Cichocki N."/>
            <person name="Clum A."/>
            <person name="Dockter R.B."/>
            <person name="Fauchery L."/>
            <person name="Guy J."/>
            <person name="Iotti M."/>
            <person name="Le Tacon F."/>
            <person name="Lindquist E.A."/>
            <person name="Lipzen A."/>
            <person name="Malagnac F."/>
            <person name="Mello A."/>
            <person name="Molinier V."/>
            <person name="Miyauchi S."/>
            <person name="Poulain J."/>
            <person name="Riccioni C."/>
            <person name="Rubini A."/>
            <person name="Sitrit Y."/>
            <person name="Splivallo R."/>
            <person name="Traeger S."/>
            <person name="Wang M."/>
            <person name="Zifcakova L."/>
            <person name="Wipf D."/>
            <person name="Zambonelli A."/>
            <person name="Paolocci F."/>
            <person name="Nowrousian M."/>
            <person name="Ottonello S."/>
            <person name="Baldrian P."/>
            <person name="Spatafora J.W."/>
            <person name="Henrissat B."/>
            <person name="Nagy L.G."/>
            <person name="Aury J.M."/>
            <person name="Wincker P."/>
            <person name="Grigoriev I.V."/>
            <person name="Bonfante P."/>
            <person name="Martin F.M."/>
        </authorList>
    </citation>
    <scope>NUCLEOTIDE SEQUENCE [LARGE SCALE GENOMIC DNA]</scope>
    <source>
        <strain evidence="2 3">CCBAS932</strain>
    </source>
</reference>
<dbReference type="AlphaFoldDB" id="A0A3N4KBW2"/>